<dbReference type="Pfam" id="PF01196">
    <property type="entry name" value="Ribosomal_L17"/>
    <property type="match status" value="1"/>
</dbReference>
<dbReference type="Gene3D" id="3.90.1030.10">
    <property type="entry name" value="Ribosomal protein L17"/>
    <property type="match status" value="1"/>
</dbReference>
<comment type="similarity">
    <text evidence="1">Belongs to the bacterial ribosomal protein bL17 family.</text>
</comment>
<organism evidence="4 5">
    <name type="scientific">Porphyridium purpureum</name>
    <name type="common">Red alga</name>
    <name type="synonym">Porphyridium cruentum</name>
    <dbReference type="NCBI Taxonomy" id="35688"/>
    <lineage>
        <taxon>Eukaryota</taxon>
        <taxon>Rhodophyta</taxon>
        <taxon>Bangiophyceae</taxon>
        <taxon>Porphyridiales</taxon>
        <taxon>Porphyridiaceae</taxon>
        <taxon>Porphyridium</taxon>
    </lineage>
</organism>
<comment type="caution">
    <text evidence="4">The sequence shown here is derived from an EMBL/GenBank/DDBJ whole genome shotgun (WGS) entry which is preliminary data.</text>
</comment>
<evidence type="ECO:0000256" key="3">
    <source>
        <dbReference type="ARBA" id="ARBA00023274"/>
    </source>
</evidence>
<keyword evidence="3" id="KW-0687">Ribonucleoprotein</keyword>
<protein>
    <submittedName>
        <fullName evidence="4">50S ribosomal protein L17</fullName>
    </submittedName>
</protein>
<dbReference type="GO" id="GO:0003735">
    <property type="term" value="F:structural constituent of ribosome"/>
    <property type="evidence" value="ECO:0007669"/>
    <property type="project" value="InterPro"/>
</dbReference>
<keyword evidence="2 4" id="KW-0689">Ribosomal protein</keyword>
<gene>
    <name evidence="4" type="ORF">FVE85_4918</name>
</gene>
<dbReference type="GO" id="GO:0015934">
    <property type="term" value="C:large ribosomal subunit"/>
    <property type="evidence" value="ECO:0007669"/>
    <property type="project" value="TreeGrafter"/>
</dbReference>
<evidence type="ECO:0000313" key="5">
    <source>
        <dbReference type="Proteomes" id="UP000324585"/>
    </source>
</evidence>
<dbReference type="OrthoDB" id="275000at2759"/>
<keyword evidence="5" id="KW-1185">Reference proteome</keyword>
<dbReference type="InterPro" id="IPR036373">
    <property type="entry name" value="Ribosomal_bL17_sf"/>
</dbReference>
<dbReference type="InterPro" id="IPR000456">
    <property type="entry name" value="Ribosomal_bL17"/>
</dbReference>
<sequence length="196" mass="23055">MVKVRARYKESLGSPKRTRMLWKQLAEYLIKQERFETTLKRARHASRRVDHLVSVATRITRKLEKQERPKYSMRGLLMRDLFTKEAFNKLVHELVPRFRNVRGSVTRVLRTGVRRGRGFKGDCAEMAVVELIDTHKTILSPDEMELRNLRRLYNHQRRTNLDLNEGLRLALERKAAQKHIVRSTDPPLASESLARS</sequence>
<dbReference type="PANTHER" id="PTHR14413">
    <property type="entry name" value="RIBOSOMAL PROTEIN L17"/>
    <property type="match status" value="1"/>
</dbReference>
<dbReference type="GO" id="GO:0006412">
    <property type="term" value="P:translation"/>
    <property type="evidence" value="ECO:0007669"/>
    <property type="project" value="InterPro"/>
</dbReference>
<dbReference type="PANTHER" id="PTHR14413:SF16">
    <property type="entry name" value="LARGE RIBOSOMAL SUBUNIT PROTEIN BL17M"/>
    <property type="match status" value="1"/>
</dbReference>
<reference evidence="5" key="1">
    <citation type="journal article" date="2019" name="Nat. Commun.">
        <title>Expansion of phycobilisome linker gene families in mesophilic red algae.</title>
        <authorList>
            <person name="Lee J."/>
            <person name="Kim D."/>
            <person name="Bhattacharya D."/>
            <person name="Yoon H.S."/>
        </authorList>
    </citation>
    <scope>NUCLEOTIDE SEQUENCE [LARGE SCALE GENOMIC DNA]</scope>
    <source>
        <strain evidence="5">CCMP 1328</strain>
    </source>
</reference>
<proteinExistence type="inferred from homology"/>
<dbReference type="EMBL" id="VRMN01000006">
    <property type="protein sequence ID" value="KAA8493781.1"/>
    <property type="molecule type" value="Genomic_DNA"/>
</dbReference>
<dbReference type="AlphaFoldDB" id="A0A5J4YQI7"/>
<name>A0A5J4YQI7_PORPP</name>
<evidence type="ECO:0000256" key="2">
    <source>
        <dbReference type="ARBA" id="ARBA00022980"/>
    </source>
</evidence>
<evidence type="ECO:0000256" key="1">
    <source>
        <dbReference type="ARBA" id="ARBA00008777"/>
    </source>
</evidence>
<evidence type="ECO:0000313" key="4">
    <source>
        <dbReference type="EMBL" id="KAA8493781.1"/>
    </source>
</evidence>
<dbReference type="Proteomes" id="UP000324585">
    <property type="component" value="Unassembled WGS sequence"/>
</dbReference>
<accession>A0A5J4YQI7</accession>
<dbReference type="SUPFAM" id="SSF64263">
    <property type="entry name" value="Prokaryotic ribosomal protein L17"/>
    <property type="match status" value="1"/>
</dbReference>